<dbReference type="InterPro" id="IPR000772">
    <property type="entry name" value="Ricin_B_lectin"/>
</dbReference>
<dbReference type="SMART" id="SM00458">
    <property type="entry name" value="RICIN"/>
    <property type="match status" value="1"/>
</dbReference>
<feature type="domain" description="F5/8 type C" evidence="2">
    <location>
        <begin position="797"/>
        <end position="935"/>
    </location>
</feature>
<sequence length="935" mass="96169">MSVSVLLGPGGWPAHAAARAHGTAAQGTVTSGGRCLDDANSGTADGNPVQMLGCDGSAAQAWTWNSADGSVQALGKCLQVTGGSRATGTPVELWSCSAATAEQHFAHLPDGTIYSAASGKCLAVQGAVVDGAGIGLASCDPSQSDQVWQAASAPAPADVLSSGTPVNFANPDDTPADVYTDKNGQFYYQSSHSLYGAKDSRQWDFDTGSDFDTATTAPIQNSGTNKDTTALCNNSPTGLTATYAPSGSGYAERNYCDLSGVWVDPDSGDWYGLVHNEFTPQPFGDGLHYDAIDYAKSTDQGHTWTIEGHAVTSPFSTKRNDTTQFPGATYYYGDGDQRLFVDNASGYFYAFYATRVLDKSAGGTVWLQHVARAPISAKMATASWQKWYDGSWSQPGVGGKESDVIPADGAGPGYVSPAGDYAPAATGTVAAQVAAGQMPDNSQLAVMNIAWDSYLGEYIGTPQNNVAQATGTLTPLHFYATRSLATEQWTDLGLVTGDPNGAWYRWMLDPANRTSSTVVGRTFRSYCAYYCSTDTAEYSDITIDPSSSANLPATPVTPGLTYTVAAGNGQVLTQSGSTLTATTGANGSAAQNWRFQPTGDGFWTVVNSATGQALGVDTGGNAGRAWGAVVTPTALGATPGVGQQWSLQPSTSGGSGTGTGIRLVNRYSGLALSLDAAAARPVATAPQRSWNNTGSAGDTRPEAAQLLAFSATGGTAADTVTVASPGPQSAAAGTAITPLQLSATDSAAGRTLRYAATGLPSGLSLDPATGRVTGTPTGNGTSTVAVTVTDTTGALGTASFTWSVTGTDLALGRPTTASSVQSGTSDTPDLATDGNPGTRWSSAFSDPQWLQVDLGATHAVNEVKLTWEAAYATAFQIQTSTDGTTWTTIYSTTTGTGGVQDLTGLTGSGRYLRMYGTQRATGYGYSLWSLEVYGG</sequence>
<dbReference type="Gene3D" id="2.60.40.10">
    <property type="entry name" value="Immunoglobulins"/>
    <property type="match status" value="1"/>
</dbReference>
<dbReference type="EMBL" id="FOAZ01000036">
    <property type="protein sequence ID" value="SEM58989.1"/>
    <property type="molecule type" value="Genomic_DNA"/>
</dbReference>
<dbReference type="InterPro" id="IPR008979">
    <property type="entry name" value="Galactose-bd-like_sf"/>
</dbReference>
<feature type="compositionally biased region" description="Polar residues" evidence="1">
    <location>
        <begin position="815"/>
        <end position="827"/>
    </location>
</feature>
<dbReference type="PROSITE" id="PS50022">
    <property type="entry name" value="FA58C_3"/>
    <property type="match status" value="1"/>
</dbReference>
<dbReference type="SUPFAM" id="SSF50370">
    <property type="entry name" value="Ricin B-like lectins"/>
    <property type="match status" value="2"/>
</dbReference>
<dbReference type="Pfam" id="PF00754">
    <property type="entry name" value="F5_F8_type_C"/>
    <property type="match status" value="1"/>
</dbReference>
<dbReference type="InterPro" id="IPR013783">
    <property type="entry name" value="Ig-like_fold"/>
</dbReference>
<evidence type="ECO:0000259" key="2">
    <source>
        <dbReference type="PROSITE" id="PS50022"/>
    </source>
</evidence>
<evidence type="ECO:0000313" key="4">
    <source>
        <dbReference type="Proteomes" id="UP000183015"/>
    </source>
</evidence>
<dbReference type="RefSeq" id="WP_052439409.1">
    <property type="nucleotide sequence ID" value="NZ_BBPN01000050.1"/>
</dbReference>
<dbReference type="GO" id="GO:0005509">
    <property type="term" value="F:calcium ion binding"/>
    <property type="evidence" value="ECO:0007669"/>
    <property type="project" value="InterPro"/>
</dbReference>
<dbReference type="Proteomes" id="UP000183015">
    <property type="component" value="Unassembled WGS sequence"/>
</dbReference>
<dbReference type="GO" id="GO:0005975">
    <property type="term" value="P:carbohydrate metabolic process"/>
    <property type="evidence" value="ECO:0007669"/>
    <property type="project" value="UniProtKB-ARBA"/>
</dbReference>
<dbReference type="Gene3D" id="2.80.10.50">
    <property type="match status" value="2"/>
</dbReference>
<feature type="region of interest" description="Disordered" evidence="1">
    <location>
        <begin position="813"/>
        <end position="836"/>
    </location>
</feature>
<dbReference type="InterPro" id="IPR035992">
    <property type="entry name" value="Ricin_B-like_lectins"/>
</dbReference>
<proteinExistence type="predicted"/>
<dbReference type="eggNOG" id="COG3291">
    <property type="taxonomic scope" value="Bacteria"/>
</dbReference>
<accession>A0A1H7ZNB9</accession>
<dbReference type="Pfam" id="PF05345">
    <property type="entry name" value="He_PIG"/>
    <property type="match status" value="1"/>
</dbReference>
<dbReference type="AlphaFoldDB" id="A0A1H7ZNB9"/>
<dbReference type="InterPro" id="IPR000421">
    <property type="entry name" value="FA58C"/>
</dbReference>
<dbReference type="CDD" id="cd00161">
    <property type="entry name" value="beta-trefoil_Ricin-like"/>
    <property type="match status" value="1"/>
</dbReference>
<dbReference type="eggNOG" id="COG2273">
    <property type="taxonomic scope" value="Bacteria"/>
</dbReference>
<dbReference type="eggNOG" id="COG1196">
    <property type="taxonomic scope" value="Bacteria"/>
</dbReference>
<dbReference type="Pfam" id="PF14200">
    <property type="entry name" value="RicinB_lectin_2"/>
    <property type="match status" value="1"/>
</dbReference>
<dbReference type="SUPFAM" id="SSF49313">
    <property type="entry name" value="Cadherin-like"/>
    <property type="match status" value="1"/>
</dbReference>
<evidence type="ECO:0000256" key="1">
    <source>
        <dbReference type="SAM" id="MobiDB-lite"/>
    </source>
</evidence>
<reference evidence="4" key="1">
    <citation type="submission" date="2016-10" db="EMBL/GenBank/DDBJ databases">
        <authorList>
            <person name="Varghese N."/>
        </authorList>
    </citation>
    <scope>NUCLEOTIDE SEQUENCE [LARGE SCALE GENOMIC DNA]</scope>
    <source>
        <strain evidence="4">DSM 45096 / BCRC 16803 / CGMCC 4.1857 / CIP 109030 / JCM 12277 / KCTC 19219 / NBRC 100920 / 33214</strain>
    </source>
</reference>
<dbReference type="Gene3D" id="2.60.120.260">
    <property type="entry name" value="Galactose-binding domain-like"/>
    <property type="match status" value="1"/>
</dbReference>
<dbReference type="GO" id="GO:0016020">
    <property type="term" value="C:membrane"/>
    <property type="evidence" value="ECO:0007669"/>
    <property type="project" value="InterPro"/>
</dbReference>
<dbReference type="eggNOG" id="COG3664">
    <property type="taxonomic scope" value="Bacteria"/>
</dbReference>
<protein>
    <submittedName>
        <fullName evidence="3">Putative Ig domain-containing protein</fullName>
    </submittedName>
</protein>
<dbReference type="Pfam" id="PF00652">
    <property type="entry name" value="Ricin_B_lectin"/>
    <property type="match status" value="1"/>
</dbReference>
<gene>
    <name evidence="3" type="ORF">SAMN05414137_1368</name>
</gene>
<dbReference type="SMART" id="SM00231">
    <property type="entry name" value="FA58C"/>
    <property type="match status" value="1"/>
</dbReference>
<organism evidence="3 4">
    <name type="scientific">Streptacidiphilus jiangxiensis</name>
    <dbReference type="NCBI Taxonomy" id="235985"/>
    <lineage>
        <taxon>Bacteria</taxon>
        <taxon>Bacillati</taxon>
        <taxon>Actinomycetota</taxon>
        <taxon>Actinomycetes</taxon>
        <taxon>Kitasatosporales</taxon>
        <taxon>Streptomycetaceae</taxon>
        <taxon>Streptacidiphilus</taxon>
    </lineage>
</organism>
<dbReference type="SUPFAM" id="SSF49785">
    <property type="entry name" value="Galactose-binding domain-like"/>
    <property type="match status" value="1"/>
</dbReference>
<keyword evidence="4" id="KW-1185">Reference proteome</keyword>
<dbReference type="InterPro" id="IPR015919">
    <property type="entry name" value="Cadherin-like_sf"/>
</dbReference>
<evidence type="ECO:0000313" key="3">
    <source>
        <dbReference type="EMBL" id="SEM58989.1"/>
    </source>
</evidence>
<dbReference type="STRING" id="235985.SAMN05414137_1368"/>
<name>A0A1H7ZNB9_STRJI</name>
<dbReference type="PROSITE" id="PS50231">
    <property type="entry name" value="RICIN_B_LECTIN"/>
    <property type="match status" value="1"/>
</dbReference>